<feature type="domain" description="TonB-dependent receptor-like beta-barrel" evidence="9">
    <location>
        <begin position="6"/>
        <end position="209"/>
    </location>
</feature>
<evidence type="ECO:0000256" key="4">
    <source>
        <dbReference type="ARBA" id="ARBA00022729"/>
    </source>
</evidence>
<dbReference type="PROSITE" id="PS01156">
    <property type="entry name" value="TONB_DEPENDENT_REC_2"/>
    <property type="match status" value="1"/>
</dbReference>
<evidence type="ECO:0000256" key="1">
    <source>
        <dbReference type="ARBA" id="ARBA00004571"/>
    </source>
</evidence>
<proteinExistence type="predicted"/>
<evidence type="ECO:0000259" key="9">
    <source>
        <dbReference type="Pfam" id="PF00593"/>
    </source>
</evidence>
<dbReference type="GO" id="GO:0009279">
    <property type="term" value="C:cell outer membrane"/>
    <property type="evidence" value="ECO:0007669"/>
    <property type="project" value="UniProtKB-SubCell"/>
</dbReference>
<dbReference type="PROSITE" id="PS52016">
    <property type="entry name" value="TONB_DEPENDENT_REC_3"/>
    <property type="match status" value="1"/>
</dbReference>
<evidence type="ECO:0000256" key="2">
    <source>
        <dbReference type="ARBA" id="ARBA00022448"/>
    </source>
</evidence>
<dbReference type="InterPro" id="IPR010917">
    <property type="entry name" value="TonB_rcpt_CS"/>
</dbReference>
<dbReference type="PANTHER" id="PTHR30069:SF29">
    <property type="entry name" value="HEMOGLOBIN AND HEMOGLOBIN-HAPTOGLOBIN-BINDING PROTEIN 1-RELATED"/>
    <property type="match status" value="1"/>
</dbReference>
<keyword evidence="3" id="KW-0812">Transmembrane</keyword>
<dbReference type="InterPro" id="IPR039426">
    <property type="entry name" value="TonB-dep_rcpt-like"/>
</dbReference>
<reference evidence="10" key="1">
    <citation type="submission" date="2018-06" db="EMBL/GenBank/DDBJ databases">
        <authorList>
            <person name="Zhirakovskaya E."/>
        </authorList>
    </citation>
    <scope>NUCLEOTIDE SEQUENCE</scope>
</reference>
<dbReference type="InterPro" id="IPR000531">
    <property type="entry name" value="Beta-barrel_TonB"/>
</dbReference>
<keyword evidence="8" id="KW-0998">Cell outer membrane</keyword>
<dbReference type="SUPFAM" id="SSF56935">
    <property type="entry name" value="Porins"/>
    <property type="match status" value="1"/>
</dbReference>
<keyword evidence="2" id="KW-0813">Transport</keyword>
<protein>
    <recommendedName>
        <fullName evidence="9">TonB-dependent receptor-like beta-barrel domain-containing protein</fullName>
    </recommendedName>
</protein>
<dbReference type="InterPro" id="IPR036942">
    <property type="entry name" value="Beta-barrel_TonB_sf"/>
</dbReference>
<evidence type="ECO:0000256" key="7">
    <source>
        <dbReference type="ARBA" id="ARBA00023170"/>
    </source>
</evidence>
<dbReference type="GO" id="GO:0044718">
    <property type="term" value="P:siderophore transmembrane transport"/>
    <property type="evidence" value="ECO:0007669"/>
    <property type="project" value="TreeGrafter"/>
</dbReference>
<dbReference type="AlphaFoldDB" id="A0A3B0UNC2"/>
<dbReference type="EMBL" id="UOET01000004">
    <property type="protein sequence ID" value="VAW26069.1"/>
    <property type="molecule type" value="Genomic_DNA"/>
</dbReference>
<comment type="subcellular location">
    <subcellularLocation>
        <location evidence="1">Cell outer membrane</location>
        <topology evidence="1">Multi-pass membrane protein</topology>
    </subcellularLocation>
</comment>
<keyword evidence="7" id="KW-0675">Receptor</keyword>
<evidence type="ECO:0000313" key="10">
    <source>
        <dbReference type="EMBL" id="VAW26069.1"/>
    </source>
</evidence>
<evidence type="ECO:0000256" key="6">
    <source>
        <dbReference type="ARBA" id="ARBA00023136"/>
    </source>
</evidence>
<keyword evidence="5" id="KW-0798">TonB box</keyword>
<dbReference type="PANTHER" id="PTHR30069">
    <property type="entry name" value="TONB-DEPENDENT OUTER MEMBRANE RECEPTOR"/>
    <property type="match status" value="1"/>
</dbReference>
<name>A0A3B0UNC2_9ZZZZ</name>
<dbReference type="GO" id="GO:0015344">
    <property type="term" value="F:siderophore uptake transmembrane transporter activity"/>
    <property type="evidence" value="ECO:0007669"/>
    <property type="project" value="TreeGrafter"/>
</dbReference>
<keyword evidence="4" id="KW-0732">Signal</keyword>
<feature type="non-terminal residue" evidence="10">
    <location>
        <position position="1"/>
    </location>
</feature>
<evidence type="ECO:0000256" key="3">
    <source>
        <dbReference type="ARBA" id="ARBA00022692"/>
    </source>
</evidence>
<keyword evidence="6" id="KW-0472">Membrane</keyword>
<accession>A0A3B0UNC2</accession>
<sequence length="246" mass="28345">TFQWAIARAERTADLSEMFINHLSVGMDAYEYVGNPNLKPEVNYQTDLKVEKRWQHVDTYADVFFSYLNNYISARVDTTIPRKFLPCKLPEFTKKFTNVDRVFMTGFEAGINVKFSKRFVYNLGASYTYAQNLSWAEPLSEIPPFSVVTSLTYHVEKLTVRLNGQLVSTQNRVSHSFDESTTPGFSVFDGYVTYTPLKFLSVNASVTNIFNRNYVEHLSRPYKNMSTKSEYFEPGRSINIGLKLSF</sequence>
<dbReference type="Gene3D" id="2.40.170.20">
    <property type="entry name" value="TonB-dependent receptor, beta-barrel domain"/>
    <property type="match status" value="1"/>
</dbReference>
<evidence type="ECO:0000256" key="5">
    <source>
        <dbReference type="ARBA" id="ARBA00023077"/>
    </source>
</evidence>
<evidence type="ECO:0000256" key="8">
    <source>
        <dbReference type="ARBA" id="ARBA00023237"/>
    </source>
</evidence>
<dbReference type="Pfam" id="PF00593">
    <property type="entry name" value="TonB_dep_Rec_b-barrel"/>
    <property type="match status" value="1"/>
</dbReference>
<organism evidence="10">
    <name type="scientific">hydrothermal vent metagenome</name>
    <dbReference type="NCBI Taxonomy" id="652676"/>
    <lineage>
        <taxon>unclassified sequences</taxon>
        <taxon>metagenomes</taxon>
        <taxon>ecological metagenomes</taxon>
    </lineage>
</organism>
<gene>
    <name evidence="10" type="ORF">MNBD_BACTEROID07-182</name>
</gene>